<dbReference type="EMBL" id="AACZ04022895">
    <property type="status" value="NOT_ANNOTATED_CDS"/>
    <property type="molecule type" value="Genomic_DNA"/>
</dbReference>
<dbReference type="EMBL" id="AACZ04022894">
    <property type="status" value="NOT_ANNOTATED_CDS"/>
    <property type="molecule type" value="Genomic_DNA"/>
</dbReference>
<keyword evidence="4" id="KW-0804">Transcription</keyword>
<dbReference type="EMBL" id="AACZ04022891">
    <property type="status" value="NOT_ANNOTATED_CDS"/>
    <property type="molecule type" value="Genomic_DNA"/>
</dbReference>
<accession>A0A2I3TDN2</accession>
<dbReference type="Ensembl" id="ENSPTRT00000108493.1">
    <property type="protein sequence ID" value="ENSPTRP00000087355.1"/>
    <property type="gene ID" value="ENSPTRG00000023379.5"/>
</dbReference>
<dbReference type="SUPFAM" id="SSF47113">
    <property type="entry name" value="Histone-fold"/>
    <property type="match status" value="1"/>
</dbReference>
<dbReference type="Gene3D" id="1.10.20.10">
    <property type="entry name" value="Histone, subunit A"/>
    <property type="match status" value="1"/>
</dbReference>
<comment type="similarity">
    <text evidence="6">Belongs to the SPT3 family.</text>
</comment>
<organism evidence="7 8">
    <name type="scientific">Pan troglodytes</name>
    <name type="common">Chimpanzee</name>
    <dbReference type="NCBI Taxonomy" id="9598"/>
    <lineage>
        <taxon>Eukaryota</taxon>
        <taxon>Metazoa</taxon>
        <taxon>Chordata</taxon>
        <taxon>Craniata</taxon>
        <taxon>Vertebrata</taxon>
        <taxon>Euteleostomi</taxon>
        <taxon>Mammalia</taxon>
        <taxon>Eutheria</taxon>
        <taxon>Euarchontoglires</taxon>
        <taxon>Primates</taxon>
        <taxon>Haplorrhini</taxon>
        <taxon>Catarrhini</taxon>
        <taxon>Hominidae</taxon>
        <taxon>Pan</taxon>
    </lineage>
</organism>
<reference evidence="7" key="2">
    <citation type="submission" date="2025-08" db="UniProtKB">
        <authorList>
            <consortium name="Ensembl"/>
        </authorList>
    </citation>
    <scope>IDENTIFICATION</scope>
</reference>
<evidence type="ECO:0000256" key="4">
    <source>
        <dbReference type="ARBA" id="ARBA00023163"/>
    </source>
</evidence>
<sequence length="336" mass="37966">MPPCLANFFCILVETGFHCVAQAGLKLLSSCNPPASASQSSARIMGMSHCAWYSLGDARRPLHETAVLVEDVVHTQLINLLQQAAEVSQLRGARVITPEDLLFLMRKDKKKLRRLLKYMFIRDYKSKIVKGIDEDDLLEDKLSGSNNANKRQKIAQDFLNSIDQTGELLAVFEDDEIDEVKQERMERAERQTRIMDSAQYAEFCESRQLSFSKKASKFRDWLDCSSMEIKPNVVAMEILAYLAYETVAQLVDLALLVRQDMVTKAGDPFSHAISATFIQYHNSAESTAACGVEAHSDAIQPCHIREAIRRYSHRIGPLSPFTAELTCLQCKMYFIN</sequence>
<name>A0A2I3TDN2_PANTR</name>
<dbReference type="PRINTS" id="PR02045">
    <property type="entry name" value="F138DOMAIN"/>
</dbReference>
<gene>
    <name evidence="7 9" type="primary">SUPT3H</name>
</gene>
<dbReference type="GO" id="GO:0006357">
    <property type="term" value="P:regulation of transcription by RNA polymerase II"/>
    <property type="evidence" value="ECO:0007669"/>
    <property type="project" value="UniProtKB-ARBA"/>
</dbReference>
<proteinExistence type="inferred from homology"/>
<dbReference type="GO" id="GO:0000124">
    <property type="term" value="C:SAGA complex"/>
    <property type="evidence" value="ECO:0007669"/>
    <property type="project" value="UniProtKB-ARBA"/>
</dbReference>
<reference evidence="7" key="3">
    <citation type="submission" date="2025-09" db="UniProtKB">
        <authorList>
            <consortium name="Ensembl"/>
        </authorList>
    </citation>
    <scope>IDENTIFICATION</scope>
</reference>
<dbReference type="GO" id="GO:0046982">
    <property type="term" value="F:protein heterodimerization activity"/>
    <property type="evidence" value="ECO:0007669"/>
    <property type="project" value="InterPro"/>
</dbReference>
<dbReference type="InterPro" id="IPR003195">
    <property type="entry name" value="TFIID_TAF13"/>
</dbReference>
<evidence type="ECO:0000256" key="3">
    <source>
        <dbReference type="ARBA" id="ARBA00023159"/>
    </source>
</evidence>
<dbReference type="EMBL" id="AACZ04022897">
    <property type="status" value="NOT_ANNOTATED_CDS"/>
    <property type="molecule type" value="Genomic_DNA"/>
</dbReference>
<evidence type="ECO:0000256" key="5">
    <source>
        <dbReference type="ARBA" id="ARBA00023242"/>
    </source>
</evidence>
<evidence type="ECO:0000256" key="6">
    <source>
        <dbReference type="ARBA" id="ARBA00061274"/>
    </source>
</evidence>
<evidence type="ECO:0000313" key="7">
    <source>
        <dbReference type="Ensembl" id="ENSPTRP00000087355.1"/>
    </source>
</evidence>
<keyword evidence="2" id="KW-0805">Transcription regulation</keyword>
<dbReference type="VGNC" id="VGNC:7932">
    <property type="gene designation" value="SUPT3H"/>
</dbReference>
<dbReference type="EMBL" id="AACZ04022896">
    <property type="status" value="NOT_ANNOTATED_CDS"/>
    <property type="molecule type" value="Genomic_DNA"/>
</dbReference>
<dbReference type="InterPro" id="IPR009072">
    <property type="entry name" value="Histone-fold"/>
</dbReference>
<keyword evidence="3" id="KW-0010">Activator</keyword>
<dbReference type="PANTHER" id="PTHR11380:SF16">
    <property type="entry name" value="TRANSCRIPTION INITIATION PROTEIN SPT3 HOMOLOG"/>
    <property type="match status" value="1"/>
</dbReference>
<dbReference type="Proteomes" id="UP000002277">
    <property type="component" value="Chromosome 6"/>
</dbReference>
<evidence type="ECO:0000256" key="2">
    <source>
        <dbReference type="ARBA" id="ARBA00023015"/>
    </source>
</evidence>
<protein>
    <submittedName>
        <fullName evidence="7">SPT3 homolog, SAGA and STAGA complex component</fullName>
    </submittedName>
</protein>
<evidence type="ECO:0000256" key="1">
    <source>
        <dbReference type="ARBA" id="ARBA00004123"/>
    </source>
</evidence>
<dbReference type="EMBL" id="AACZ04022893">
    <property type="status" value="NOT_ANNOTATED_CDS"/>
    <property type="molecule type" value="Genomic_DNA"/>
</dbReference>
<dbReference type="AlphaFoldDB" id="A0A2I3TDN2"/>
<dbReference type="PANTHER" id="PTHR11380">
    <property type="entry name" value="TRANSCRIPTION INITIATION FACTOR TFIID/SUPT3-RELATED"/>
    <property type="match status" value="1"/>
</dbReference>
<dbReference type="Pfam" id="PF02269">
    <property type="entry name" value="TFIID-18kDa"/>
    <property type="match status" value="1"/>
</dbReference>
<reference evidence="7 8" key="1">
    <citation type="journal article" date="2005" name="Nature">
        <title>Initial sequence of the chimpanzee genome and comparison with the human genome.</title>
        <authorList>
            <consortium name="Chimpanzee sequencing and analysis consortium"/>
        </authorList>
    </citation>
    <scope>NUCLEOTIDE SEQUENCE [LARGE SCALE GENOMIC DNA]</scope>
</reference>
<dbReference type="FunFam" id="1.10.20.10:FF:000023">
    <property type="entry name" value="transcription initiation protein SPT3 homolog"/>
    <property type="match status" value="1"/>
</dbReference>
<keyword evidence="5" id="KW-0539">Nucleus</keyword>
<dbReference type="GeneTree" id="ENSGT00390000010738"/>
<dbReference type="EMBL" id="AACZ04022892">
    <property type="status" value="NOT_ANNOTATED_CDS"/>
    <property type="molecule type" value="Genomic_DNA"/>
</dbReference>
<dbReference type="GO" id="GO:0005634">
    <property type="term" value="C:nucleus"/>
    <property type="evidence" value="ECO:0007669"/>
    <property type="project" value="UniProtKB-SubCell"/>
</dbReference>
<dbReference type="GO" id="GO:0006366">
    <property type="term" value="P:transcription by RNA polymerase II"/>
    <property type="evidence" value="ECO:0007669"/>
    <property type="project" value="InterPro"/>
</dbReference>
<evidence type="ECO:0000313" key="9">
    <source>
        <dbReference type="VGNC" id="VGNC:7932"/>
    </source>
</evidence>
<evidence type="ECO:0000313" key="8">
    <source>
        <dbReference type="Proteomes" id="UP000002277"/>
    </source>
</evidence>
<dbReference type="Bgee" id="ENSPTRG00000023379">
    <property type="expression patterns" value="Expressed in testis and 21 other cell types or tissues"/>
</dbReference>
<dbReference type="CDD" id="cd07978">
    <property type="entry name" value="HFD_TAF13"/>
    <property type="match status" value="1"/>
</dbReference>
<keyword evidence="8" id="KW-1185">Reference proteome</keyword>
<comment type="subcellular location">
    <subcellularLocation>
        <location evidence="1">Nucleus</location>
    </subcellularLocation>
</comment>